<proteinExistence type="predicted"/>
<name>D3AFF4_9FIRM</name>
<accession>D3AFF4</accession>
<comment type="caution">
    <text evidence="1">The sequence shown here is derived from an EMBL/GenBank/DDBJ whole genome shotgun (WGS) entry which is preliminary data.</text>
</comment>
<protein>
    <submittedName>
        <fullName evidence="1">Uncharacterized protein</fullName>
    </submittedName>
</protein>
<dbReference type="HOGENOM" id="CLU_2916300_0_0_9"/>
<reference evidence="1 2" key="1">
    <citation type="submission" date="2010-01" db="EMBL/GenBank/DDBJ databases">
        <authorList>
            <person name="Weinstock G."/>
            <person name="Sodergren E."/>
            <person name="Clifton S."/>
            <person name="Fulton L."/>
            <person name="Fulton B."/>
            <person name="Courtney L."/>
            <person name="Fronick C."/>
            <person name="Harrison M."/>
            <person name="Strong C."/>
            <person name="Farmer C."/>
            <person name="Delahaunty K."/>
            <person name="Markovic C."/>
            <person name="Hall O."/>
            <person name="Minx P."/>
            <person name="Tomlinson C."/>
            <person name="Mitreva M."/>
            <person name="Nelson J."/>
            <person name="Hou S."/>
            <person name="Wollam A."/>
            <person name="Pepin K.H."/>
            <person name="Johnson M."/>
            <person name="Bhonagiri V."/>
            <person name="Nash W.E."/>
            <person name="Warren W."/>
            <person name="Chinwalla A."/>
            <person name="Mardis E.R."/>
            <person name="Wilson R.K."/>
        </authorList>
    </citation>
    <scope>NUCLEOTIDE SEQUENCE [LARGE SCALE GENOMIC DNA]</scope>
    <source>
        <strain evidence="1 2">DSM 13479</strain>
    </source>
</reference>
<organism evidence="1 2">
    <name type="scientific">Hungatella hathewayi DSM 13479</name>
    <dbReference type="NCBI Taxonomy" id="566550"/>
    <lineage>
        <taxon>Bacteria</taxon>
        <taxon>Bacillati</taxon>
        <taxon>Bacillota</taxon>
        <taxon>Clostridia</taxon>
        <taxon>Lachnospirales</taxon>
        <taxon>Lachnospiraceae</taxon>
        <taxon>Hungatella</taxon>
    </lineage>
</organism>
<gene>
    <name evidence="1" type="ORF">CLOSTHATH_02339</name>
</gene>
<evidence type="ECO:0000313" key="2">
    <source>
        <dbReference type="Proteomes" id="UP000004968"/>
    </source>
</evidence>
<dbReference type="AlphaFoldDB" id="D3AFF4"/>
<dbReference type="EMBL" id="ACIO01000180">
    <property type="protein sequence ID" value="EFC99448.1"/>
    <property type="molecule type" value="Genomic_DNA"/>
</dbReference>
<evidence type="ECO:0000313" key="1">
    <source>
        <dbReference type="EMBL" id="EFC99448.1"/>
    </source>
</evidence>
<sequence>MTSFETNSCGLPPVFVIIPAGNEPDGALTGPSGDSMPPVCRGLPRGLDSQLLTVGIRLSLL</sequence>
<dbReference type="Proteomes" id="UP000004968">
    <property type="component" value="Unassembled WGS sequence"/>
</dbReference>